<dbReference type="Proteomes" id="UP000531594">
    <property type="component" value="Unassembled WGS sequence"/>
</dbReference>
<keyword evidence="3" id="KW-1185">Reference proteome</keyword>
<dbReference type="Pfam" id="PF01521">
    <property type="entry name" value="Fe-S_biosyn"/>
    <property type="match status" value="1"/>
</dbReference>
<reference evidence="2 3" key="1">
    <citation type="submission" date="2020-08" db="EMBL/GenBank/DDBJ databases">
        <title>Genomic Encyclopedia of Type Strains, Phase IV (KMG-IV): sequencing the most valuable type-strain genomes for metagenomic binning, comparative biology and taxonomic classification.</title>
        <authorList>
            <person name="Goeker M."/>
        </authorList>
    </citation>
    <scope>NUCLEOTIDE SEQUENCE [LARGE SCALE GENOMIC DNA]</scope>
    <source>
        <strain evidence="2 3">DSM 5391</strain>
    </source>
</reference>
<dbReference type="RefSeq" id="WP_184529932.1">
    <property type="nucleotide sequence ID" value="NZ_JACHGK010000027.1"/>
</dbReference>
<dbReference type="Gene3D" id="2.60.300.12">
    <property type="entry name" value="HesB-like domain"/>
    <property type="match status" value="1"/>
</dbReference>
<dbReference type="SUPFAM" id="SSF89360">
    <property type="entry name" value="HesB-like domain"/>
    <property type="match status" value="1"/>
</dbReference>
<proteinExistence type="predicted"/>
<organism evidence="2 3">
    <name type="scientific">Bacillus benzoevorans</name>
    <dbReference type="NCBI Taxonomy" id="1456"/>
    <lineage>
        <taxon>Bacteria</taxon>
        <taxon>Bacillati</taxon>
        <taxon>Bacillota</taxon>
        <taxon>Bacilli</taxon>
        <taxon>Bacillales</taxon>
        <taxon>Bacillaceae</taxon>
        <taxon>Bacillus</taxon>
    </lineage>
</organism>
<dbReference type="InterPro" id="IPR035903">
    <property type="entry name" value="HesB-like_dom_sf"/>
</dbReference>
<gene>
    <name evidence="2" type="ORF">HNR53_004423</name>
</gene>
<comment type="caution">
    <text evidence="2">The sequence shown here is derived from an EMBL/GenBank/DDBJ whole genome shotgun (WGS) entry which is preliminary data.</text>
</comment>
<dbReference type="EMBL" id="JACHGK010000027">
    <property type="protein sequence ID" value="MBB6447714.1"/>
    <property type="molecule type" value="Genomic_DNA"/>
</dbReference>
<dbReference type="AlphaFoldDB" id="A0A7X0HVP3"/>
<sequence>MNITVTETAIATLKNLLAKDETKQSVYVYLAGVGCGGGGTASYSLAPVEQKEGENTIEMDGITFIYDNLMLKHTKNILIDYKPSAYGTEIWLQNFMIKDVK</sequence>
<dbReference type="InterPro" id="IPR000361">
    <property type="entry name" value="ATAP_core_dom"/>
</dbReference>
<name>A0A7X0HVP3_9BACI</name>
<evidence type="ECO:0000259" key="1">
    <source>
        <dbReference type="Pfam" id="PF01521"/>
    </source>
</evidence>
<accession>A0A7X0HVP3</accession>
<feature type="domain" description="Core" evidence="1">
    <location>
        <begin position="1"/>
        <end position="97"/>
    </location>
</feature>
<protein>
    <submittedName>
        <fullName evidence="2">Fe-S cluster assembly iron-binding protein IscA</fullName>
    </submittedName>
</protein>
<evidence type="ECO:0000313" key="3">
    <source>
        <dbReference type="Proteomes" id="UP000531594"/>
    </source>
</evidence>
<evidence type="ECO:0000313" key="2">
    <source>
        <dbReference type="EMBL" id="MBB6447714.1"/>
    </source>
</evidence>